<dbReference type="NCBIfam" id="TIGR00262">
    <property type="entry name" value="trpA"/>
    <property type="match status" value="1"/>
</dbReference>
<comment type="catalytic activity">
    <reaction evidence="8 9">
        <text>(1S,2R)-1-C-(indol-3-yl)glycerol 3-phosphate + L-serine = D-glyceraldehyde 3-phosphate + L-tryptophan + H2O</text>
        <dbReference type="Rhea" id="RHEA:10532"/>
        <dbReference type="ChEBI" id="CHEBI:15377"/>
        <dbReference type="ChEBI" id="CHEBI:33384"/>
        <dbReference type="ChEBI" id="CHEBI:57912"/>
        <dbReference type="ChEBI" id="CHEBI:58866"/>
        <dbReference type="ChEBI" id="CHEBI:59776"/>
        <dbReference type="EC" id="4.2.1.20"/>
    </reaction>
</comment>
<sequence length="250" mass="27821">MKKIKLMTHVVVGYPDIASTNELVKAMEQAGADYVELQIPFSDPIADGPTIMKACDTALKKGVTVRDCLRVMKTLSDQVSTPLFFMGYYNTVFHFGVEKFCKAAKSAGAYGLIIPDMPPDEEQHEHFIKACRTHHLAQIRVVTPASSSHRLKLNAEVSDDFVYCVSHFGVTGSSVSKKVGFESYLKRVKKYFKIPIAVGFGISGREDVRQVEPYADIVVVGSAIIRIIEKSQSFKRALEEIIMLIRSLRA</sequence>
<evidence type="ECO:0000256" key="6">
    <source>
        <dbReference type="ARBA" id="ARBA00023141"/>
    </source>
</evidence>
<comment type="pathway">
    <text evidence="2 9">Amino-acid biosynthesis; L-tryptophan biosynthesis; L-tryptophan from chorismate: step 5/5.</text>
</comment>
<dbReference type="CDD" id="cd04724">
    <property type="entry name" value="Tryptophan_synthase_alpha"/>
    <property type="match status" value="1"/>
</dbReference>
<feature type="active site" description="Proton acceptor" evidence="9">
    <location>
        <position position="47"/>
    </location>
</feature>
<dbReference type="GO" id="GO:0004834">
    <property type="term" value="F:tryptophan synthase activity"/>
    <property type="evidence" value="ECO:0007669"/>
    <property type="project" value="UniProtKB-UniRule"/>
</dbReference>
<evidence type="ECO:0000313" key="12">
    <source>
        <dbReference type="Proteomes" id="UP000228503"/>
    </source>
</evidence>
<dbReference type="InterPro" id="IPR018204">
    <property type="entry name" value="Trp_synthase_alpha_AS"/>
</dbReference>
<dbReference type="InterPro" id="IPR013785">
    <property type="entry name" value="Aldolase_TIM"/>
</dbReference>
<dbReference type="PANTHER" id="PTHR43406:SF1">
    <property type="entry name" value="TRYPTOPHAN SYNTHASE ALPHA CHAIN, CHLOROPLASTIC"/>
    <property type="match status" value="1"/>
</dbReference>
<dbReference type="Gene3D" id="3.20.20.70">
    <property type="entry name" value="Aldolase class I"/>
    <property type="match status" value="1"/>
</dbReference>
<proteinExistence type="inferred from homology"/>
<dbReference type="Proteomes" id="UP000228503">
    <property type="component" value="Unassembled WGS sequence"/>
</dbReference>
<comment type="caution">
    <text evidence="11">The sequence shown here is derived from an EMBL/GenBank/DDBJ whole genome shotgun (WGS) entry which is preliminary data.</text>
</comment>
<dbReference type="UniPathway" id="UPA00035">
    <property type="reaction ID" value="UER00044"/>
</dbReference>
<dbReference type="EMBL" id="PFOB01000016">
    <property type="protein sequence ID" value="PIZ63675.1"/>
    <property type="molecule type" value="Genomic_DNA"/>
</dbReference>
<dbReference type="Pfam" id="PF00290">
    <property type="entry name" value="Trp_syntA"/>
    <property type="match status" value="1"/>
</dbReference>
<dbReference type="GO" id="GO:0005829">
    <property type="term" value="C:cytosol"/>
    <property type="evidence" value="ECO:0007669"/>
    <property type="project" value="TreeGrafter"/>
</dbReference>
<accession>A0A2M7U0V5</accession>
<dbReference type="EC" id="4.2.1.20" evidence="9"/>
<evidence type="ECO:0000256" key="10">
    <source>
        <dbReference type="RuleBase" id="RU003662"/>
    </source>
</evidence>
<evidence type="ECO:0000256" key="4">
    <source>
        <dbReference type="ARBA" id="ARBA00022605"/>
    </source>
</evidence>
<name>A0A2M7U0V5_9BACT</name>
<evidence type="ECO:0000256" key="3">
    <source>
        <dbReference type="ARBA" id="ARBA00011270"/>
    </source>
</evidence>
<organism evidence="11 12">
    <name type="scientific">Candidatus Roizmanbacteria bacterium CG_4_10_14_0_2_um_filter_39_13</name>
    <dbReference type="NCBI Taxonomy" id="1974825"/>
    <lineage>
        <taxon>Bacteria</taxon>
        <taxon>Candidatus Roizmaniibacteriota</taxon>
    </lineage>
</organism>
<keyword evidence="5 9" id="KW-0822">Tryptophan biosynthesis</keyword>
<keyword evidence="6 9" id="KW-0057">Aromatic amino acid biosynthesis</keyword>
<evidence type="ECO:0000256" key="1">
    <source>
        <dbReference type="ARBA" id="ARBA00003365"/>
    </source>
</evidence>
<keyword evidence="4 9" id="KW-0028">Amino-acid biosynthesis</keyword>
<evidence type="ECO:0000313" key="11">
    <source>
        <dbReference type="EMBL" id="PIZ63675.1"/>
    </source>
</evidence>
<dbReference type="HAMAP" id="MF_00131">
    <property type="entry name" value="Trp_synth_alpha"/>
    <property type="match status" value="1"/>
</dbReference>
<dbReference type="PANTHER" id="PTHR43406">
    <property type="entry name" value="TRYPTOPHAN SYNTHASE, ALPHA CHAIN"/>
    <property type="match status" value="1"/>
</dbReference>
<keyword evidence="7 9" id="KW-0456">Lyase</keyword>
<dbReference type="InterPro" id="IPR011060">
    <property type="entry name" value="RibuloseP-bd_barrel"/>
</dbReference>
<evidence type="ECO:0000256" key="5">
    <source>
        <dbReference type="ARBA" id="ARBA00022822"/>
    </source>
</evidence>
<reference evidence="12" key="1">
    <citation type="submission" date="2017-09" db="EMBL/GenBank/DDBJ databases">
        <title>Depth-based differentiation of microbial function through sediment-hosted aquifers and enrichment of novel symbionts in the deep terrestrial subsurface.</title>
        <authorList>
            <person name="Probst A.J."/>
            <person name="Ladd B."/>
            <person name="Jarett J.K."/>
            <person name="Geller-Mcgrath D.E."/>
            <person name="Sieber C.M.K."/>
            <person name="Emerson J.B."/>
            <person name="Anantharaman K."/>
            <person name="Thomas B.C."/>
            <person name="Malmstrom R."/>
            <person name="Stieglmeier M."/>
            <person name="Klingl A."/>
            <person name="Woyke T."/>
            <person name="Ryan C.M."/>
            <person name="Banfield J.F."/>
        </authorList>
    </citation>
    <scope>NUCLEOTIDE SEQUENCE [LARGE SCALE GENOMIC DNA]</scope>
</reference>
<evidence type="ECO:0000256" key="2">
    <source>
        <dbReference type="ARBA" id="ARBA00004733"/>
    </source>
</evidence>
<feature type="active site" description="Proton acceptor" evidence="9">
    <location>
        <position position="36"/>
    </location>
</feature>
<dbReference type="FunFam" id="3.20.20.70:FF:000037">
    <property type="entry name" value="Tryptophan synthase alpha chain"/>
    <property type="match status" value="1"/>
</dbReference>
<dbReference type="SUPFAM" id="SSF51366">
    <property type="entry name" value="Ribulose-phoshate binding barrel"/>
    <property type="match status" value="1"/>
</dbReference>
<dbReference type="PROSITE" id="PS00167">
    <property type="entry name" value="TRP_SYNTHASE_ALPHA"/>
    <property type="match status" value="1"/>
</dbReference>
<comment type="function">
    <text evidence="1 9">The alpha subunit is responsible for the aldol cleavage of indoleglycerol phosphate to indole and glyceraldehyde 3-phosphate.</text>
</comment>
<evidence type="ECO:0000256" key="8">
    <source>
        <dbReference type="ARBA" id="ARBA00049047"/>
    </source>
</evidence>
<dbReference type="AlphaFoldDB" id="A0A2M7U0V5"/>
<comment type="subunit">
    <text evidence="3 9">Tetramer of two alpha and two beta chains.</text>
</comment>
<gene>
    <name evidence="9" type="primary">trpA</name>
    <name evidence="11" type="ORF">COY16_01210</name>
</gene>
<dbReference type="InterPro" id="IPR002028">
    <property type="entry name" value="Trp_synthase_suA"/>
</dbReference>
<protein>
    <recommendedName>
        <fullName evidence="9">Tryptophan synthase alpha chain</fullName>
        <ecNumber evidence="9">4.2.1.20</ecNumber>
    </recommendedName>
</protein>
<evidence type="ECO:0000256" key="9">
    <source>
        <dbReference type="HAMAP-Rule" id="MF_00131"/>
    </source>
</evidence>
<evidence type="ECO:0000256" key="7">
    <source>
        <dbReference type="ARBA" id="ARBA00023239"/>
    </source>
</evidence>
<comment type="similarity">
    <text evidence="9 10">Belongs to the TrpA family.</text>
</comment>